<dbReference type="RefSeq" id="WP_343842135.1">
    <property type="nucleotide sequence ID" value="NZ_BAAADO010000005.1"/>
</dbReference>
<evidence type="ECO:0000259" key="6">
    <source>
        <dbReference type="Pfam" id="PF08281"/>
    </source>
</evidence>
<evidence type="ECO:0000256" key="4">
    <source>
        <dbReference type="ARBA" id="ARBA00023163"/>
    </source>
</evidence>
<organism evidence="7 8">
    <name type="scientific">Salinibacillus aidingensis</name>
    <dbReference type="NCBI Taxonomy" id="237684"/>
    <lineage>
        <taxon>Bacteria</taxon>
        <taxon>Bacillati</taxon>
        <taxon>Bacillota</taxon>
        <taxon>Bacilli</taxon>
        <taxon>Bacillales</taxon>
        <taxon>Bacillaceae</taxon>
        <taxon>Salinibacillus</taxon>
    </lineage>
</organism>
<dbReference type="EMBL" id="BAAADO010000005">
    <property type="protein sequence ID" value="GAA0498668.1"/>
    <property type="molecule type" value="Genomic_DNA"/>
</dbReference>
<dbReference type="InterPro" id="IPR036388">
    <property type="entry name" value="WH-like_DNA-bd_sf"/>
</dbReference>
<dbReference type="CDD" id="cd06171">
    <property type="entry name" value="Sigma70_r4"/>
    <property type="match status" value="1"/>
</dbReference>
<dbReference type="InterPro" id="IPR014284">
    <property type="entry name" value="RNA_pol_sigma-70_dom"/>
</dbReference>
<gene>
    <name evidence="7" type="ORF">GCM10008986_27250</name>
</gene>
<reference evidence="8" key="1">
    <citation type="journal article" date="2019" name="Int. J. Syst. Evol. Microbiol.">
        <title>The Global Catalogue of Microorganisms (GCM) 10K type strain sequencing project: providing services to taxonomists for standard genome sequencing and annotation.</title>
        <authorList>
            <consortium name="The Broad Institute Genomics Platform"/>
            <consortium name="The Broad Institute Genome Sequencing Center for Infectious Disease"/>
            <person name="Wu L."/>
            <person name="Ma J."/>
        </authorList>
    </citation>
    <scope>NUCLEOTIDE SEQUENCE [LARGE SCALE GENOMIC DNA]</scope>
    <source>
        <strain evidence="8">JCM 12389</strain>
    </source>
</reference>
<dbReference type="Gene3D" id="1.10.10.10">
    <property type="entry name" value="Winged helix-like DNA-binding domain superfamily/Winged helix DNA-binding domain"/>
    <property type="match status" value="1"/>
</dbReference>
<evidence type="ECO:0000256" key="3">
    <source>
        <dbReference type="ARBA" id="ARBA00023082"/>
    </source>
</evidence>
<feature type="domain" description="RNA polymerase sigma-70 region 2" evidence="5">
    <location>
        <begin position="21"/>
        <end position="88"/>
    </location>
</feature>
<dbReference type="InterPro" id="IPR013324">
    <property type="entry name" value="RNA_pol_sigma_r3/r4-like"/>
</dbReference>
<proteinExistence type="inferred from homology"/>
<dbReference type="InterPro" id="IPR039425">
    <property type="entry name" value="RNA_pol_sigma-70-like"/>
</dbReference>
<comment type="caution">
    <text evidence="7">The sequence shown here is derived from an EMBL/GenBank/DDBJ whole genome shotgun (WGS) entry which is preliminary data.</text>
</comment>
<sequence length="176" mass="20626">MSDEKDVALAQDGDKEAFSRLIKRHRHSMYRVAKGILKADADCADAIQESIIKSYQSIRQVKNAKSFKSWLMRIVVNQCYDMIKKQKRVVPMESVESVHHHQEAGPAYDLYDELQQLKSNYRIVIMLYYYEQYSIEEISKILRIRKGTVKSRLNRGRRKLTEIINLNELERGNESG</sequence>
<evidence type="ECO:0000313" key="7">
    <source>
        <dbReference type="EMBL" id="GAA0498668.1"/>
    </source>
</evidence>
<feature type="domain" description="RNA polymerase sigma factor 70 region 4 type 2" evidence="6">
    <location>
        <begin position="110"/>
        <end position="160"/>
    </location>
</feature>
<protein>
    <submittedName>
        <fullName evidence="7">Sigma-70 family RNA polymerase sigma factor</fullName>
    </submittedName>
</protein>
<keyword evidence="2" id="KW-0805">Transcription regulation</keyword>
<accession>A0ABP3LDV4</accession>
<dbReference type="Proteomes" id="UP001500880">
    <property type="component" value="Unassembled WGS sequence"/>
</dbReference>
<evidence type="ECO:0000259" key="5">
    <source>
        <dbReference type="Pfam" id="PF04542"/>
    </source>
</evidence>
<evidence type="ECO:0000256" key="1">
    <source>
        <dbReference type="ARBA" id="ARBA00010641"/>
    </source>
</evidence>
<dbReference type="PANTHER" id="PTHR43133">
    <property type="entry name" value="RNA POLYMERASE ECF-TYPE SIGMA FACTO"/>
    <property type="match status" value="1"/>
</dbReference>
<dbReference type="Pfam" id="PF04542">
    <property type="entry name" value="Sigma70_r2"/>
    <property type="match status" value="1"/>
</dbReference>
<evidence type="ECO:0000256" key="2">
    <source>
        <dbReference type="ARBA" id="ARBA00023015"/>
    </source>
</evidence>
<dbReference type="SUPFAM" id="SSF88946">
    <property type="entry name" value="Sigma2 domain of RNA polymerase sigma factors"/>
    <property type="match status" value="1"/>
</dbReference>
<dbReference type="SUPFAM" id="SSF88659">
    <property type="entry name" value="Sigma3 and sigma4 domains of RNA polymerase sigma factors"/>
    <property type="match status" value="1"/>
</dbReference>
<name>A0ABP3LDV4_9BACI</name>
<dbReference type="InterPro" id="IPR013249">
    <property type="entry name" value="RNA_pol_sigma70_r4_t2"/>
</dbReference>
<dbReference type="Gene3D" id="1.10.1740.10">
    <property type="match status" value="1"/>
</dbReference>
<keyword evidence="8" id="KW-1185">Reference proteome</keyword>
<evidence type="ECO:0000313" key="8">
    <source>
        <dbReference type="Proteomes" id="UP001500880"/>
    </source>
</evidence>
<dbReference type="InterPro" id="IPR013325">
    <property type="entry name" value="RNA_pol_sigma_r2"/>
</dbReference>
<dbReference type="InterPro" id="IPR007627">
    <property type="entry name" value="RNA_pol_sigma70_r2"/>
</dbReference>
<dbReference type="Pfam" id="PF08281">
    <property type="entry name" value="Sigma70_r4_2"/>
    <property type="match status" value="1"/>
</dbReference>
<dbReference type="NCBIfam" id="TIGR02937">
    <property type="entry name" value="sigma70-ECF"/>
    <property type="match status" value="1"/>
</dbReference>
<dbReference type="PANTHER" id="PTHR43133:SF51">
    <property type="entry name" value="RNA POLYMERASE SIGMA FACTOR"/>
    <property type="match status" value="1"/>
</dbReference>
<comment type="similarity">
    <text evidence="1">Belongs to the sigma-70 factor family. ECF subfamily.</text>
</comment>
<keyword evidence="4" id="KW-0804">Transcription</keyword>
<keyword evidence="3" id="KW-0731">Sigma factor</keyword>